<comment type="catalytic activity">
    <reaction evidence="10 11">
        <text>[[Fe-S] cluster scaffold protein carrying a second [4Fe-4S](2+) cluster] + N(6)-octanoyl-L-lysyl-[protein] + 2 oxidized [2Fe-2S]-[ferredoxin] + 2 S-adenosyl-L-methionine + 4 H(+) = [[Fe-S] cluster scaffold protein] + N(6)-[(R)-dihydrolipoyl]-L-lysyl-[protein] + 4 Fe(3+) + 2 hydrogen sulfide + 2 5'-deoxyadenosine + 2 L-methionine + 2 reduced [2Fe-2S]-[ferredoxin]</text>
        <dbReference type="Rhea" id="RHEA:16585"/>
        <dbReference type="Rhea" id="RHEA-COMP:9928"/>
        <dbReference type="Rhea" id="RHEA-COMP:10000"/>
        <dbReference type="Rhea" id="RHEA-COMP:10001"/>
        <dbReference type="Rhea" id="RHEA-COMP:10475"/>
        <dbReference type="Rhea" id="RHEA-COMP:14568"/>
        <dbReference type="Rhea" id="RHEA-COMP:14569"/>
        <dbReference type="ChEBI" id="CHEBI:15378"/>
        <dbReference type="ChEBI" id="CHEBI:17319"/>
        <dbReference type="ChEBI" id="CHEBI:29034"/>
        <dbReference type="ChEBI" id="CHEBI:29919"/>
        <dbReference type="ChEBI" id="CHEBI:33722"/>
        <dbReference type="ChEBI" id="CHEBI:33737"/>
        <dbReference type="ChEBI" id="CHEBI:33738"/>
        <dbReference type="ChEBI" id="CHEBI:57844"/>
        <dbReference type="ChEBI" id="CHEBI:59789"/>
        <dbReference type="ChEBI" id="CHEBI:78809"/>
        <dbReference type="ChEBI" id="CHEBI:83100"/>
        <dbReference type="EC" id="2.8.1.8"/>
    </reaction>
</comment>
<comment type="function">
    <text evidence="1">The proteasome is a multicatalytic proteinase complex which is characterized by its ability to cleave peptides with Arg, Phe, Tyr, Leu, and Glu adjacent to the leaving group at neutral or slightly basic pH. The proteasome has an ATP-dependent proteolytic activity.</text>
</comment>
<dbReference type="Proteomes" id="UP000035681">
    <property type="component" value="Unplaced"/>
</dbReference>
<feature type="binding site" evidence="11">
    <location>
        <position position="833"/>
    </location>
    <ligand>
        <name>[4Fe-4S] cluster</name>
        <dbReference type="ChEBI" id="CHEBI:49883"/>
        <label>1</label>
    </ligand>
</feature>
<dbReference type="InterPro" id="IPR006638">
    <property type="entry name" value="Elp3/MiaA/NifB-like_rSAM"/>
</dbReference>
<feature type="binding site" evidence="11">
    <location>
        <position position="587"/>
    </location>
    <ligand>
        <name>[4Fe-4S] cluster</name>
        <dbReference type="ChEBI" id="CHEBI:49883"/>
        <label>1</label>
    </ligand>
</feature>
<dbReference type="GO" id="GO:0009249">
    <property type="term" value="P:protein lipoylation"/>
    <property type="evidence" value="ECO:0007669"/>
    <property type="project" value="UniProtKB-UniRule"/>
</dbReference>
<name>A0AAF5DGJ1_STRER</name>
<protein>
    <recommendedName>
        <fullName evidence="11">Lipoyl synthase, mitochondrial</fullName>
        <ecNumber evidence="11">2.8.1.8</ecNumber>
    </recommendedName>
    <alternativeName>
        <fullName evidence="11">Lipoate synthase</fullName>
        <shortName evidence="11">LS</shortName>
        <shortName evidence="11">Lip-syn</shortName>
    </alternativeName>
    <alternativeName>
        <fullName evidence="11">Lipoic acid synthase</fullName>
    </alternativeName>
</protein>
<dbReference type="Pfam" id="PF00227">
    <property type="entry name" value="Proteasome"/>
    <property type="match status" value="1"/>
</dbReference>
<dbReference type="GO" id="GO:0051539">
    <property type="term" value="F:4 iron, 4 sulfur cluster binding"/>
    <property type="evidence" value="ECO:0007669"/>
    <property type="project" value="UniProtKB-UniRule"/>
</dbReference>
<keyword evidence="4 11" id="KW-0808">Transferase</keyword>
<evidence type="ECO:0000256" key="10">
    <source>
        <dbReference type="ARBA" id="ARBA00047326"/>
    </source>
</evidence>
<keyword evidence="7 12" id="KW-0647">Proteasome</keyword>
<dbReference type="PROSITE" id="PS51918">
    <property type="entry name" value="RADICAL_SAM"/>
    <property type="match status" value="1"/>
</dbReference>
<feature type="binding site" evidence="11">
    <location>
        <position position="625"/>
    </location>
    <ligand>
        <name>[4Fe-4S] cluster</name>
        <dbReference type="ChEBI" id="CHEBI:49883"/>
        <label>2</label>
        <note>4Fe-4S-S-AdoMet</note>
    </ligand>
</feature>
<feature type="compositionally biased region" description="Low complexity" evidence="13">
    <location>
        <begin position="93"/>
        <end position="102"/>
    </location>
</feature>
<evidence type="ECO:0000256" key="5">
    <source>
        <dbReference type="ARBA" id="ARBA00022691"/>
    </source>
</evidence>
<comment type="subcellular location">
    <subcellularLocation>
        <location evidence="2 11">Mitochondrion</location>
    </subcellularLocation>
</comment>
<feature type="region of interest" description="Disordered" evidence="13">
    <location>
        <begin position="1"/>
        <end position="45"/>
    </location>
</feature>
<feature type="binding site" evidence="11">
    <location>
        <position position="598"/>
    </location>
    <ligand>
        <name>[4Fe-4S] cluster</name>
        <dbReference type="ChEBI" id="CHEBI:49883"/>
        <label>1</label>
    </ligand>
</feature>
<dbReference type="InterPro" id="IPR023332">
    <property type="entry name" value="Proteasome_alpha-type"/>
</dbReference>
<dbReference type="SMART" id="SM00729">
    <property type="entry name" value="Elp3"/>
    <property type="match status" value="1"/>
</dbReference>
<dbReference type="Pfam" id="PF16881">
    <property type="entry name" value="LIAS_N"/>
    <property type="match status" value="1"/>
</dbReference>
<dbReference type="NCBIfam" id="NF004019">
    <property type="entry name" value="PRK05481.1"/>
    <property type="match status" value="1"/>
</dbReference>
<dbReference type="InterPro" id="IPR031691">
    <property type="entry name" value="LIAS_N"/>
</dbReference>
<dbReference type="InterPro" id="IPR003698">
    <property type="entry name" value="Lipoyl_synth"/>
</dbReference>
<dbReference type="EC" id="2.8.1.8" evidence="11"/>
<dbReference type="Pfam" id="PF10584">
    <property type="entry name" value="Proteasome_A_N"/>
    <property type="match status" value="1"/>
</dbReference>
<dbReference type="GO" id="GO:0006511">
    <property type="term" value="P:ubiquitin-dependent protein catabolic process"/>
    <property type="evidence" value="ECO:0007669"/>
    <property type="project" value="InterPro"/>
</dbReference>
<feature type="binding site" evidence="11">
    <location>
        <position position="618"/>
    </location>
    <ligand>
        <name>[4Fe-4S] cluster</name>
        <dbReference type="ChEBI" id="CHEBI:49883"/>
        <label>2</label>
        <note>4Fe-4S-S-AdoMet</note>
    </ligand>
</feature>
<comment type="similarity">
    <text evidence="11">Belongs to the radical SAM superfamily. Lipoyl synthase family.</text>
</comment>
<dbReference type="AlphaFoldDB" id="A0AAF5DGJ1"/>
<dbReference type="GO" id="GO:0016992">
    <property type="term" value="F:lipoate synthase activity"/>
    <property type="evidence" value="ECO:0007669"/>
    <property type="project" value="UniProtKB-UniRule"/>
</dbReference>
<evidence type="ECO:0000259" key="14">
    <source>
        <dbReference type="PROSITE" id="PS51918"/>
    </source>
</evidence>
<evidence type="ECO:0000256" key="4">
    <source>
        <dbReference type="ARBA" id="ARBA00022679"/>
    </source>
</evidence>
<evidence type="ECO:0000256" key="6">
    <source>
        <dbReference type="ARBA" id="ARBA00022723"/>
    </source>
</evidence>
<dbReference type="InterPro" id="IPR001353">
    <property type="entry name" value="Proteasome_sua/b"/>
</dbReference>
<keyword evidence="9 11" id="KW-0411">Iron-sulfur</keyword>
<dbReference type="SMART" id="SM00948">
    <property type="entry name" value="Proteasome_A_N"/>
    <property type="match status" value="1"/>
</dbReference>
<reference evidence="16" key="1">
    <citation type="submission" date="2024-02" db="UniProtKB">
        <authorList>
            <consortium name="WormBaseParasite"/>
        </authorList>
    </citation>
    <scope>IDENTIFICATION</scope>
</reference>
<comment type="similarity">
    <text evidence="12">Belongs to the peptidase T1A family.</text>
</comment>
<keyword evidence="15" id="KW-1185">Reference proteome</keyword>
<dbReference type="PANTHER" id="PTHR10949:SF0">
    <property type="entry name" value="LIPOYL SYNTHASE, MITOCHONDRIAL"/>
    <property type="match status" value="1"/>
</dbReference>
<sequence>MFGSDSEDSFSEDFYSSDSDSSSEGDTASNSSNDSISGGSIDEESSIYISTDTSLAIDEEESNISFEYTLNESTTTNLNRSLSDSNVYASSRSNASASFSENSEYDGNNADESSQQSDENEELPNTRYSLRSRGRKRPASDSVNLKIKLMNEKKSEKKARELQIEETRKFLRGADLYCTICCAESPKIINPMFCVYCFKLVGCEACCREWVKPKAKSNIVRRGSTCPLCRHEYSGSISSNLAIVYETEPYILNNFVKMGDHYGFSLTTFSPSGKLMQIEYALNAVKNGQPSIGLKASDGVVLATENKSSVIFEDQPKIETIAKHIGCVYSGMGPDYRLLVKKARKIAMQYELMYGEEIPVTQLVTQVAAVMQEYTQSGGVRPFGVSLLIAGWDKDPGRPLLFQADPSGAFFAWKANALGKGDINAKTFLEKRYNKTLELEDGVHTALLTLRECFDVGMNEDNVEVAICNAQGFKRLTKQQPPYKMENVVMCHCRYLVRREVMITRFVNTSTRQAFGLHSRFLATRPKIPDGPSLDDFINNHDLKLDTKQMKRLRLPPWLKKDVTHIEDNNYTKLKKQLKNLKLATVCQEARCPNIGECWGGDDESPSTATIMLMGDTCTRGCRFCSVKTSRSPPPLDSLEPINTAKAVASWGVDYIVLTSVDRDDLPDGGASHISSTVKHLKNEAKNILVECLVPDFGGNKDSVKIVAESGLDVYAHNIETVRSLTPSVRDPRAKYDQSLKMLEHAKKCVPKLITKSSIMLGLGESDGEIEQTMKDLRSAGVEALTLGQYMQPTKRHLLVKEWVTPDKFEYWKKIGDEMGFLYTASGPLVRSSYRAGEYFIKNILEIIFFFLIFKNMTLIGIVKIAKDVPVFLPGEYVPIKVTITNSGDKKVISWACVQILLEIFPGKGVKKSEKFEKRSKHIGEPQVLLCDIEIDKNETQTFNAELLIPNDIKLIPSFTGTYVVYEYSISVAIQPSKNDLKITKLPFDLMNYPFEIPQKKSNDCEPELFTDHDCDHGEKHFREIVADLVDDFCFKPSGKSFKIDDPKGIICHIDMPKMNFKFGKLVFPQKPGSYCIEYLVRLECIERIKKGFGSLNSKECIVPLKTDYGVCSQYSSIAFQLPLDIGNNLSFQTEFLSITYRLHFEFVTSDFPATVEKSFNTLGAVDNLKVESVEWNLPINVIGPPTHNAVFLLYLSIMSTPSNNGTNNGTNNLSSNHDNNQQKTITAETIAQAMLKKHQQKFQLAQGKSSSTGQLKVGPFARIKENEKKRTAIPTYDSDDDNDSPPISKN</sequence>
<proteinExistence type="inferred from homology"/>
<dbReference type="NCBIfam" id="NF009544">
    <property type="entry name" value="PRK12928.1"/>
    <property type="match status" value="1"/>
</dbReference>
<evidence type="ECO:0000313" key="15">
    <source>
        <dbReference type="Proteomes" id="UP000035681"/>
    </source>
</evidence>
<keyword evidence="8 11" id="KW-0408">Iron</keyword>
<dbReference type="NCBIfam" id="TIGR00510">
    <property type="entry name" value="lipA"/>
    <property type="match status" value="1"/>
</dbReference>
<dbReference type="FunFam" id="3.20.20.70:FF:000036">
    <property type="entry name" value="Lipoyl synthase, mitochondrial"/>
    <property type="match status" value="1"/>
</dbReference>
<evidence type="ECO:0000313" key="16">
    <source>
        <dbReference type="WBParaSite" id="TCONS_00011207.p1"/>
    </source>
</evidence>
<organism evidence="15 16">
    <name type="scientific">Strongyloides stercoralis</name>
    <name type="common">Threadworm</name>
    <dbReference type="NCBI Taxonomy" id="6248"/>
    <lineage>
        <taxon>Eukaryota</taxon>
        <taxon>Metazoa</taxon>
        <taxon>Ecdysozoa</taxon>
        <taxon>Nematoda</taxon>
        <taxon>Chromadorea</taxon>
        <taxon>Rhabditida</taxon>
        <taxon>Tylenchina</taxon>
        <taxon>Panagrolaimomorpha</taxon>
        <taxon>Strongyloidoidea</taxon>
        <taxon>Strongyloididae</taxon>
        <taxon>Strongyloides</taxon>
    </lineage>
</organism>
<feature type="compositionally biased region" description="Polar residues" evidence="13">
    <location>
        <begin position="1242"/>
        <end position="1255"/>
    </location>
</feature>
<feature type="compositionally biased region" description="Low complexity" evidence="13">
    <location>
        <begin position="12"/>
        <end position="45"/>
    </location>
</feature>
<keyword evidence="3 11" id="KW-0004">4Fe-4S</keyword>
<feature type="binding site" evidence="11">
    <location>
        <position position="592"/>
    </location>
    <ligand>
        <name>[4Fe-4S] cluster</name>
        <dbReference type="ChEBI" id="CHEBI:49883"/>
        <label>1</label>
    </ligand>
</feature>
<feature type="domain" description="Radical SAM core" evidence="14">
    <location>
        <begin position="603"/>
        <end position="822"/>
    </location>
</feature>
<keyword evidence="5 11" id="KW-0949">S-adenosyl-L-methionine</keyword>
<keyword evidence="6 11" id="KW-0479">Metal-binding</keyword>
<dbReference type="Pfam" id="PF04055">
    <property type="entry name" value="Radical_SAM"/>
    <property type="match status" value="1"/>
</dbReference>
<accession>A0AAF5DGJ1</accession>
<dbReference type="SFLD" id="SFLDG01058">
    <property type="entry name" value="lipoyl_synthase_like"/>
    <property type="match status" value="1"/>
</dbReference>
<dbReference type="InterPro" id="IPR007197">
    <property type="entry name" value="rSAM"/>
</dbReference>
<dbReference type="InterPro" id="IPR013785">
    <property type="entry name" value="Aldolase_TIM"/>
</dbReference>
<dbReference type="PROSITE" id="PS51475">
    <property type="entry name" value="PROTEASOME_ALPHA_2"/>
    <property type="match status" value="1"/>
</dbReference>
<dbReference type="Gene3D" id="3.60.20.10">
    <property type="entry name" value="Glutamine Phosphoribosylpyrophosphate, subunit 1, domain 1"/>
    <property type="match status" value="1"/>
</dbReference>
<evidence type="ECO:0000256" key="7">
    <source>
        <dbReference type="ARBA" id="ARBA00022942"/>
    </source>
</evidence>
<dbReference type="GO" id="GO:0005739">
    <property type="term" value="C:mitochondrion"/>
    <property type="evidence" value="ECO:0007669"/>
    <property type="project" value="UniProtKB-SubCell"/>
</dbReference>
<evidence type="ECO:0000256" key="1">
    <source>
        <dbReference type="ARBA" id="ARBA00002000"/>
    </source>
</evidence>
<dbReference type="WBParaSite" id="TCONS_00011207.p1">
    <property type="protein sequence ID" value="TCONS_00011207.p1"/>
    <property type="gene ID" value="XLOC_005401"/>
</dbReference>
<evidence type="ECO:0000256" key="8">
    <source>
        <dbReference type="ARBA" id="ARBA00023004"/>
    </source>
</evidence>
<dbReference type="SFLD" id="SFLDS00029">
    <property type="entry name" value="Radical_SAM"/>
    <property type="match status" value="1"/>
</dbReference>
<keyword evidence="11" id="KW-0496">Mitochondrion</keyword>
<dbReference type="InterPro" id="IPR014756">
    <property type="entry name" value="Ig_E-set"/>
</dbReference>
<evidence type="ECO:0000256" key="13">
    <source>
        <dbReference type="SAM" id="MobiDB-lite"/>
    </source>
</evidence>
<feature type="binding site" evidence="11">
    <location>
        <position position="622"/>
    </location>
    <ligand>
        <name>[4Fe-4S] cluster</name>
        <dbReference type="ChEBI" id="CHEBI:49883"/>
        <label>2</label>
        <note>4Fe-4S-S-AdoMet</note>
    </ligand>
</feature>
<dbReference type="InterPro" id="IPR029055">
    <property type="entry name" value="Ntn_hydrolases_N"/>
</dbReference>
<dbReference type="PROSITE" id="PS00388">
    <property type="entry name" value="PROTEASOME_ALPHA_1"/>
    <property type="match status" value="1"/>
</dbReference>
<evidence type="ECO:0000256" key="11">
    <source>
        <dbReference type="HAMAP-Rule" id="MF_03123"/>
    </source>
</evidence>
<dbReference type="SUPFAM" id="SSF81296">
    <property type="entry name" value="E set domains"/>
    <property type="match status" value="1"/>
</dbReference>
<feature type="compositionally biased region" description="Acidic residues" evidence="13">
    <location>
        <begin position="1"/>
        <end position="11"/>
    </location>
</feature>
<comment type="pathway">
    <text evidence="11">Protein modification; protein lipoylation via endogenous pathway; protein N(6)-(lipoyl)lysine from octanoyl-[acyl-carrier-protein]: step 2/2.</text>
</comment>
<dbReference type="GO" id="GO:0046872">
    <property type="term" value="F:metal ion binding"/>
    <property type="evidence" value="ECO:0007669"/>
    <property type="project" value="UniProtKB-KW"/>
</dbReference>
<dbReference type="Gene3D" id="3.20.20.70">
    <property type="entry name" value="Aldolase class I"/>
    <property type="match status" value="1"/>
</dbReference>
<dbReference type="SUPFAM" id="SSF56235">
    <property type="entry name" value="N-terminal nucleophile aminohydrolases (Ntn hydrolases)"/>
    <property type="match status" value="1"/>
</dbReference>
<dbReference type="SUPFAM" id="SSF102114">
    <property type="entry name" value="Radical SAM enzymes"/>
    <property type="match status" value="1"/>
</dbReference>
<comment type="function">
    <text evidence="11">Catalyzes the radical-mediated insertion of two sulfur atoms into the C-6 and C-8 positions of the octanoyl moiety bound to the lipoyl domains of lipoate-dependent enzymes, thereby converting the octanoylated domains into lipoylated derivatives.</text>
</comment>
<evidence type="ECO:0000256" key="2">
    <source>
        <dbReference type="ARBA" id="ARBA00004173"/>
    </source>
</evidence>
<dbReference type="Gene3D" id="2.60.40.640">
    <property type="match status" value="1"/>
</dbReference>
<dbReference type="InterPro" id="IPR000426">
    <property type="entry name" value="Proteasome_asu_N"/>
</dbReference>
<comment type="cofactor">
    <cofactor evidence="11">
        <name>[4Fe-4S] cluster</name>
        <dbReference type="ChEBI" id="CHEBI:49883"/>
    </cofactor>
    <text evidence="11">Binds 2 [4Fe-4S] clusters per subunit. One cluster is coordinated with 3 cysteines and an exchangeable S-adenosyl-L-methionine.</text>
</comment>
<evidence type="ECO:0000256" key="12">
    <source>
        <dbReference type="PROSITE-ProRule" id="PRU00808"/>
    </source>
</evidence>
<dbReference type="InterPro" id="IPR058240">
    <property type="entry name" value="rSAM_sf"/>
</dbReference>
<feature type="region of interest" description="Disordered" evidence="13">
    <location>
        <begin position="93"/>
        <end position="140"/>
    </location>
</feature>
<dbReference type="PANTHER" id="PTHR10949">
    <property type="entry name" value="LIPOYL SYNTHASE"/>
    <property type="match status" value="1"/>
</dbReference>
<dbReference type="GO" id="GO:0019773">
    <property type="term" value="C:proteasome core complex, alpha-subunit complex"/>
    <property type="evidence" value="ECO:0007669"/>
    <property type="project" value="UniProtKB-UniRule"/>
</dbReference>
<dbReference type="CDD" id="cd01335">
    <property type="entry name" value="Radical_SAM"/>
    <property type="match status" value="1"/>
</dbReference>
<evidence type="ECO:0000256" key="9">
    <source>
        <dbReference type="ARBA" id="ARBA00023014"/>
    </source>
</evidence>
<dbReference type="InterPro" id="IPR014752">
    <property type="entry name" value="Arrestin-like_C"/>
</dbReference>
<dbReference type="HAMAP" id="MF_00206">
    <property type="entry name" value="Lipoyl_synth"/>
    <property type="match status" value="1"/>
</dbReference>
<dbReference type="SFLD" id="SFLDF00271">
    <property type="entry name" value="lipoyl_synthase"/>
    <property type="match status" value="1"/>
</dbReference>
<evidence type="ECO:0000256" key="3">
    <source>
        <dbReference type="ARBA" id="ARBA00022485"/>
    </source>
</evidence>
<feature type="region of interest" description="Disordered" evidence="13">
    <location>
        <begin position="1242"/>
        <end position="1291"/>
    </location>
</feature>
<dbReference type="CDD" id="cd03750">
    <property type="entry name" value="proteasome_alpha_type_2"/>
    <property type="match status" value="1"/>
</dbReference>